<dbReference type="STRING" id="1676925.ENSPKIP00000000670"/>
<feature type="transmembrane region" description="Helical" evidence="4">
    <location>
        <begin position="216"/>
        <end position="235"/>
    </location>
</feature>
<dbReference type="Proteomes" id="UP000261540">
    <property type="component" value="Unplaced"/>
</dbReference>
<keyword evidence="4" id="KW-0472">Membrane</keyword>
<dbReference type="PANTHER" id="PTHR21824:SF4">
    <property type="entry name" value="TRANSMEMBRANE PROTEIN 177"/>
    <property type="match status" value="1"/>
</dbReference>
<evidence type="ECO:0000313" key="6">
    <source>
        <dbReference type="Proteomes" id="UP000261540"/>
    </source>
</evidence>
<keyword evidence="6" id="KW-1185">Reference proteome</keyword>
<keyword evidence="4" id="KW-0812">Transmembrane</keyword>
<sequence>MCPPRFLLRRLIRKLPDGKYFIRRGALGPGHQPQRYFPLSGFRRVFAMPFITRVTVFVQRYRSGLLLAGCGGLFSAHLLYHVFPEQTYKKVYQAWHKGQPASLSGKLVDMFQGVLRDMNISSPQRYKAFAAYGFHPIGAGVPWLPSGALVGLPANFNSSPDDMAGITNRVVLINGEPVQWDSAVGKALKEALILSPEAQRFGVAREVARLENGCPILQAVVAPTCLAGACAYGVGIKQIFGLYAGSALLRGAVTLLALALGAVSYILASDAVSQWQEYSSDRRAASLSGDYARGGVEFYDKLLSRNRVLRLLMGPKGEEMYAPSGNLFPASLLRLKHAPYTARREGIASLLKEMET</sequence>
<reference evidence="5" key="1">
    <citation type="submission" date="2025-08" db="UniProtKB">
        <authorList>
            <consortium name="Ensembl"/>
        </authorList>
    </citation>
    <scope>IDENTIFICATION</scope>
</reference>
<name>A0A3B3Q4U6_9TELE</name>
<comment type="function">
    <text evidence="1">Plays a role in the early steps of cytochrome c oxidase subunit II (MT-CO2/COX2) maturation and is required for the stabilization of COX20 and the newly synthesized MT-CO2/COX2 protein.</text>
</comment>
<organism evidence="5 6">
    <name type="scientific">Paramormyrops kingsleyae</name>
    <dbReference type="NCBI Taxonomy" id="1676925"/>
    <lineage>
        <taxon>Eukaryota</taxon>
        <taxon>Metazoa</taxon>
        <taxon>Chordata</taxon>
        <taxon>Craniata</taxon>
        <taxon>Vertebrata</taxon>
        <taxon>Euteleostomi</taxon>
        <taxon>Actinopterygii</taxon>
        <taxon>Neopterygii</taxon>
        <taxon>Teleostei</taxon>
        <taxon>Osteoglossocephala</taxon>
        <taxon>Osteoglossomorpha</taxon>
        <taxon>Osteoglossiformes</taxon>
        <taxon>Mormyridae</taxon>
        <taxon>Paramormyrops</taxon>
    </lineage>
</organism>
<comment type="similarity">
    <text evidence="2">Belongs to the TMEM177 family.</text>
</comment>
<dbReference type="InterPro" id="IPR026620">
    <property type="entry name" value="TMEM177"/>
</dbReference>
<accession>A0A3B3Q4U6</accession>
<feature type="transmembrane region" description="Helical" evidence="4">
    <location>
        <begin position="63"/>
        <end position="83"/>
    </location>
</feature>
<protein>
    <recommendedName>
        <fullName evidence="3">Transmembrane protein 177</fullName>
    </recommendedName>
</protein>
<dbReference type="GeneTree" id="ENSGT00390000010354"/>
<proteinExistence type="inferred from homology"/>
<dbReference type="Ensembl" id="ENSPKIT00000024568.1">
    <property type="protein sequence ID" value="ENSPKIP00000000670.1"/>
    <property type="gene ID" value="ENSPKIG00000019251.1"/>
</dbReference>
<feature type="transmembrane region" description="Helical" evidence="4">
    <location>
        <begin position="247"/>
        <end position="268"/>
    </location>
</feature>
<dbReference type="GO" id="GO:0016020">
    <property type="term" value="C:membrane"/>
    <property type="evidence" value="ECO:0007669"/>
    <property type="project" value="TreeGrafter"/>
</dbReference>
<dbReference type="PANTHER" id="PTHR21824">
    <property type="entry name" value="TRANSMEMBRANE PROTEIN 177"/>
    <property type="match status" value="1"/>
</dbReference>
<evidence type="ECO:0000256" key="1">
    <source>
        <dbReference type="ARBA" id="ARBA00003998"/>
    </source>
</evidence>
<evidence type="ECO:0000256" key="3">
    <source>
        <dbReference type="ARBA" id="ARBA00014595"/>
    </source>
</evidence>
<evidence type="ECO:0000313" key="5">
    <source>
        <dbReference type="Ensembl" id="ENSPKIP00000000670.1"/>
    </source>
</evidence>
<reference evidence="5" key="2">
    <citation type="submission" date="2025-09" db="UniProtKB">
        <authorList>
            <consortium name="Ensembl"/>
        </authorList>
    </citation>
    <scope>IDENTIFICATION</scope>
</reference>
<evidence type="ECO:0000256" key="2">
    <source>
        <dbReference type="ARBA" id="ARBA00005794"/>
    </source>
</evidence>
<dbReference type="AlphaFoldDB" id="A0A3B3Q4U6"/>
<keyword evidence="4" id="KW-1133">Transmembrane helix</keyword>
<evidence type="ECO:0000256" key="4">
    <source>
        <dbReference type="SAM" id="Phobius"/>
    </source>
</evidence>